<proteinExistence type="predicted"/>
<protein>
    <submittedName>
        <fullName evidence="1">Uncharacterized protein</fullName>
    </submittedName>
</protein>
<keyword evidence="2" id="KW-1185">Reference proteome</keyword>
<sequence>MKNNKPCVGLLAGKGSAITKEVCQQLAEEGITAIVREKKTGIDEPATQTNDVLRQLRGEPGKDLFFNGWKLLF</sequence>
<evidence type="ECO:0000313" key="1">
    <source>
        <dbReference type="EMBL" id="OIN55901.1"/>
    </source>
</evidence>
<evidence type="ECO:0000313" key="2">
    <source>
        <dbReference type="Proteomes" id="UP000181790"/>
    </source>
</evidence>
<reference evidence="1 2" key="1">
    <citation type="submission" date="2016-10" db="EMBL/GenBank/DDBJ databases">
        <title>Arsenicibacter rosenii gen. nov., sp. nov., an efficient arsenic-methylating bacterium isolated from an arsenic-contaminated paddy soil.</title>
        <authorList>
            <person name="Huang K."/>
        </authorList>
    </citation>
    <scope>NUCLEOTIDE SEQUENCE [LARGE SCALE GENOMIC DNA]</scope>
    <source>
        <strain evidence="1 2">SM-1</strain>
    </source>
</reference>
<name>A0A1S2VB04_9BACT</name>
<dbReference type="OrthoDB" id="963513at2"/>
<dbReference type="AlphaFoldDB" id="A0A1S2VB04"/>
<dbReference type="EMBL" id="MORL01000032">
    <property type="protein sequence ID" value="OIN55901.1"/>
    <property type="molecule type" value="Genomic_DNA"/>
</dbReference>
<organism evidence="1 2">
    <name type="scientific">Arsenicibacter rosenii</name>
    <dbReference type="NCBI Taxonomy" id="1750698"/>
    <lineage>
        <taxon>Bacteria</taxon>
        <taxon>Pseudomonadati</taxon>
        <taxon>Bacteroidota</taxon>
        <taxon>Cytophagia</taxon>
        <taxon>Cytophagales</taxon>
        <taxon>Spirosomataceae</taxon>
        <taxon>Arsenicibacter</taxon>
    </lineage>
</organism>
<gene>
    <name evidence="1" type="ORF">BLX24_27510</name>
</gene>
<dbReference type="Proteomes" id="UP000181790">
    <property type="component" value="Unassembled WGS sequence"/>
</dbReference>
<accession>A0A1S2VB04</accession>
<dbReference type="RefSeq" id="WP_071506455.1">
    <property type="nucleotide sequence ID" value="NZ_MORL01000032.1"/>
</dbReference>
<comment type="caution">
    <text evidence="1">The sequence shown here is derived from an EMBL/GenBank/DDBJ whole genome shotgun (WGS) entry which is preliminary data.</text>
</comment>